<geneLocation type="plasmid" evidence="1 2">
    <name>pBM500</name>
</geneLocation>
<sequence length="40" mass="4620">MRRGKKIPLPYSKKLIYDKGDSYSNIGSLVAKYTCFDIFC</sequence>
<protein>
    <submittedName>
        <fullName evidence="1">Uncharacterized protein</fullName>
    </submittedName>
</protein>
<accession>D5E3Q8</accession>
<evidence type="ECO:0000313" key="1">
    <source>
        <dbReference type="EMBL" id="ADE72433.1"/>
    </source>
</evidence>
<keyword evidence="2" id="KW-1185">Reference proteome</keyword>
<reference evidence="1 2" key="1">
    <citation type="journal article" date="2011" name="J. Bacteriol.">
        <title>Genome sequences of the biotechnologically important Bacillus megaterium strains QM B1551 and DSM319.</title>
        <authorList>
            <person name="Eppinger M."/>
            <person name="Bunk B."/>
            <person name="Johns M.A."/>
            <person name="Edirisinghe J.N."/>
            <person name="Kutumbaka K.K."/>
            <person name="Koenig S.S."/>
            <person name="Huot Creasy H."/>
            <person name="Rosovitz M.J."/>
            <person name="Riley D.R."/>
            <person name="Daugherty S."/>
            <person name="Martin M."/>
            <person name="Elbourne L.D."/>
            <person name="Paulsen I."/>
            <person name="Biedendieck R."/>
            <person name="Braun C."/>
            <person name="Grayburn S."/>
            <person name="Dhingra S."/>
            <person name="Lukyanchuk V."/>
            <person name="Ball B."/>
            <person name="Ul-Qamar R."/>
            <person name="Seibel J."/>
            <person name="Bremer E."/>
            <person name="Jahn D."/>
            <person name="Ravel J."/>
            <person name="Vary P.S."/>
        </authorList>
    </citation>
    <scope>NUCLEOTIDE SEQUENCE [LARGE SCALE GENOMIC DNA]</scope>
    <source>
        <strain evidence="2">ATCC 12872 / QMB1551</strain>
        <plasmid evidence="1">pBM500</plasmid>
    </source>
</reference>
<dbReference type="AlphaFoldDB" id="D5E3Q8"/>
<dbReference type="HOGENOM" id="CLU_3285042_0_0_9"/>
<organism evidence="1 2">
    <name type="scientific">Priestia megaterium (strain ATCC 12872 / QMB1551)</name>
    <name type="common">Bacillus megaterium</name>
    <dbReference type="NCBI Taxonomy" id="545693"/>
    <lineage>
        <taxon>Bacteria</taxon>
        <taxon>Bacillati</taxon>
        <taxon>Bacillota</taxon>
        <taxon>Bacilli</taxon>
        <taxon>Bacillales</taxon>
        <taxon>Bacillaceae</taxon>
        <taxon>Priestia</taxon>
    </lineage>
</organism>
<dbReference type="EMBL" id="CP001988">
    <property type="protein sequence ID" value="ADE72433.1"/>
    <property type="molecule type" value="Genomic_DNA"/>
</dbReference>
<gene>
    <name evidence="1" type="ordered locus">BMQ_pBM50094</name>
</gene>
<keyword evidence="1" id="KW-0614">Plasmid</keyword>
<dbReference type="KEGG" id="bmq:BMQ_pBM50094"/>
<name>D5E3Q8_PRIM1</name>
<evidence type="ECO:0000313" key="2">
    <source>
        <dbReference type="Proteomes" id="UP000000935"/>
    </source>
</evidence>
<proteinExistence type="predicted"/>
<dbReference type="Proteomes" id="UP000000935">
    <property type="component" value="Plasmid pBM500"/>
</dbReference>